<comment type="subcellular location">
    <subcellularLocation>
        <location evidence="1">Cell inner membrane</location>
        <topology evidence="1">Multi-pass membrane protein</topology>
    </subcellularLocation>
</comment>
<proteinExistence type="predicted"/>
<evidence type="ECO:0000256" key="4">
    <source>
        <dbReference type="ARBA" id="ARBA00022519"/>
    </source>
</evidence>
<feature type="transmembrane region" description="Helical" evidence="8">
    <location>
        <begin position="524"/>
        <end position="544"/>
    </location>
</feature>
<evidence type="ECO:0000313" key="9">
    <source>
        <dbReference type="EMBL" id="GEJ58117.1"/>
    </source>
</evidence>
<feature type="transmembrane region" description="Helical" evidence="8">
    <location>
        <begin position="978"/>
        <end position="1004"/>
    </location>
</feature>
<evidence type="ECO:0000256" key="3">
    <source>
        <dbReference type="ARBA" id="ARBA00022475"/>
    </source>
</evidence>
<keyword evidence="2" id="KW-0813">Transport</keyword>
<comment type="caution">
    <text evidence="9">The sequence shown here is derived from an EMBL/GenBank/DDBJ whole genome shotgun (WGS) entry which is preliminary data.</text>
</comment>
<feature type="transmembrane region" description="Helical" evidence="8">
    <location>
        <begin position="457"/>
        <end position="479"/>
    </location>
</feature>
<dbReference type="PANTHER" id="PTHR32063">
    <property type="match status" value="1"/>
</dbReference>
<dbReference type="GO" id="GO:0005886">
    <property type="term" value="C:plasma membrane"/>
    <property type="evidence" value="ECO:0007669"/>
    <property type="project" value="UniProtKB-SubCell"/>
</dbReference>
<keyword evidence="10" id="KW-1185">Reference proteome</keyword>
<reference evidence="10" key="1">
    <citation type="journal article" date="2020" name="Appl. Environ. Microbiol.">
        <title>Diazotrophic Anaeromyxobacter Isolates from Soils.</title>
        <authorList>
            <person name="Masuda Y."/>
            <person name="Yamanaka H."/>
            <person name="Xu Z.X."/>
            <person name="Shiratori Y."/>
            <person name="Aono T."/>
            <person name="Amachi S."/>
            <person name="Senoo K."/>
            <person name="Itoh H."/>
        </authorList>
    </citation>
    <scope>NUCLEOTIDE SEQUENCE [LARGE SCALE GENOMIC DNA]</scope>
    <source>
        <strain evidence="10">R267</strain>
    </source>
</reference>
<dbReference type="Gene3D" id="3.30.70.1430">
    <property type="entry name" value="Multidrug efflux transporter AcrB pore domain"/>
    <property type="match status" value="2"/>
</dbReference>
<feature type="transmembrane region" description="Helical" evidence="8">
    <location>
        <begin position="429"/>
        <end position="451"/>
    </location>
</feature>
<feature type="transmembrane region" description="Helical" evidence="8">
    <location>
        <begin position="336"/>
        <end position="351"/>
    </location>
</feature>
<feature type="transmembrane region" description="Helical" evidence="8">
    <location>
        <begin position="358"/>
        <end position="378"/>
    </location>
</feature>
<dbReference type="InterPro" id="IPR027463">
    <property type="entry name" value="AcrB_DN_DC_subdom"/>
</dbReference>
<name>A0A7I9VQ68_9BACT</name>
<keyword evidence="4" id="KW-0997">Cell inner membrane</keyword>
<dbReference type="InterPro" id="IPR001036">
    <property type="entry name" value="Acrflvin-R"/>
</dbReference>
<dbReference type="SUPFAM" id="SSF82866">
    <property type="entry name" value="Multidrug efflux transporter AcrB transmembrane domain"/>
    <property type="match status" value="2"/>
</dbReference>
<evidence type="ECO:0000256" key="8">
    <source>
        <dbReference type="SAM" id="Phobius"/>
    </source>
</evidence>
<dbReference type="Pfam" id="PF00873">
    <property type="entry name" value="ACR_tran"/>
    <property type="match status" value="1"/>
</dbReference>
<feature type="transmembrane region" description="Helical" evidence="8">
    <location>
        <begin position="875"/>
        <end position="895"/>
    </location>
</feature>
<sequence length="1028" mass="109267">MSPIKTFISRPVFTGMLTLVVLVFGVVAYPRIGVDQLPEVEFPVVTVTTVLPGADPEAIERTVTKPLEEALNTLSGLDTLRSVNVENVSQIVVRFDLERNVDVAAQDVRDRVQATLSKLPKEIDTPVVEKFDIGAAPVATLALSAPLPVERLTQLTDDVVKPALQQVPGVGAVEVVGGRKREITVVPDPRLLRGYGLSPSDVVQALRAQSIDVPGGRTLEPGVERSVKLAAEARSVEALRALVIASPGGTPLRLGQVAQVLDGPAEARSVARLGDRSALGLVVRKQSGSNTVEVTERLEESLSRLQGQLPPGSEVKVVVDGAKFIRSSIDAVKEDMILGGVLAVVVVLLFLRNWRSTLVAAVALPTSIIGTFAVMHALHFTFNVITMLALTLSIGLLIDDAIVVIENIVRHLEEGQSPWEAARRGTGEIALAVLAVTLAVVAVFVPVAFMEGIMGRFFYQFGVTVAVAVLISYAVSMTLTPMLSARLLREHAHPGRASRAIEGVLRAIEAFYRRALGAMLSHRALTLAVASAVLVLTVLLAGRLKFTFMPSQDMSQVKVTLELPSGGTLDETRRQLDDLSRQIRAVPGVTETFAVAGAGAQEEVHKGEITVNLVPVARRAYGQEAFKQHLRRTLRVSPAAKLSVQDFALVAGGGSRPQQVQLNLRSTDFDALLTAVEKTRQAMLSNPGFVDVDTTWRSGKPQLEVVVDRERAAALGVPAALVGQNVRALMGGDKVADFHEGGDSYDVKVKLPADVLADPAALGAVPVRAPGGQLVELRSLASIVPAVGPSQIEHQAQMRQVTLLADLRGYSLGEGMSYLTAFAQKELPKGVQFDFEGQGRELGRAGKAFLQALLLGIVLIYIILAAQFESLVHPFTIMMSLPFAVIGGIAGLLLANQYLSMMAMIGFIMLMGLVTKNGILLVEFTNQLRAAGRSTREALLEAGPIRLRPILMTSVAMIAGMIPVALAQGDGAETRVPMAVAIIGGLVTSTALTLGVVPVVYASLDALRARLARRGGRAAPAAPADLAA</sequence>
<organism evidence="9 10">
    <name type="scientific">Anaeromyxobacter diazotrophicus</name>
    <dbReference type="NCBI Taxonomy" id="2590199"/>
    <lineage>
        <taxon>Bacteria</taxon>
        <taxon>Pseudomonadati</taxon>
        <taxon>Myxococcota</taxon>
        <taxon>Myxococcia</taxon>
        <taxon>Myxococcales</taxon>
        <taxon>Cystobacterineae</taxon>
        <taxon>Anaeromyxobacteraceae</taxon>
        <taxon>Anaeromyxobacter</taxon>
    </lineage>
</organism>
<dbReference type="Gene3D" id="3.30.2090.10">
    <property type="entry name" value="Multidrug efflux transporter AcrB TolC docking domain, DN and DC subdomains"/>
    <property type="match status" value="2"/>
</dbReference>
<dbReference type="Gene3D" id="3.30.70.1440">
    <property type="entry name" value="Multidrug efflux transporter AcrB pore domain"/>
    <property type="match status" value="1"/>
</dbReference>
<evidence type="ECO:0000256" key="1">
    <source>
        <dbReference type="ARBA" id="ARBA00004429"/>
    </source>
</evidence>
<dbReference type="SUPFAM" id="SSF82714">
    <property type="entry name" value="Multidrug efflux transporter AcrB TolC docking domain, DN and DC subdomains"/>
    <property type="match status" value="2"/>
</dbReference>
<evidence type="ECO:0000256" key="7">
    <source>
        <dbReference type="ARBA" id="ARBA00023136"/>
    </source>
</evidence>
<dbReference type="Gene3D" id="3.30.70.1320">
    <property type="entry name" value="Multidrug efflux transporter AcrB pore domain like"/>
    <property type="match status" value="1"/>
</dbReference>
<feature type="transmembrane region" description="Helical" evidence="8">
    <location>
        <begin position="848"/>
        <end position="868"/>
    </location>
</feature>
<feature type="transmembrane region" description="Helical" evidence="8">
    <location>
        <begin position="384"/>
        <end position="409"/>
    </location>
</feature>
<dbReference type="AlphaFoldDB" id="A0A7I9VQ68"/>
<dbReference type="RefSeq" id="WP_176066338.1">
    <property type="nucleotide sequence ID" value="NZ_BJTG01000006.1"/>
</dbReference>
<feature type="transmembrane region" description="Helical" evidence="8">
    <location>
        <begin position="945"/>
        <end position="966"/>
    </location>
</feature>
<evidence type="ECO:0000256" key="5">
    <source>
        <dbReference type="ARBA" id="ARBA00022692"/>
    </source>
</evidence>
<protein>
    <submittedName>
        <fullName evidence="9">Nodulation protein NolG</fullName>
    </submittedName>
</protein>
<dbReference type="Gene3D" id="1.20.1640.10">
    <property type="entry name" value="Multidrug efflux transporter AcrB transmembrane domain"/>
    <property type="match status" value="2"/>
</dbReference>
<dbReference type="PRINTS" id="PR00702">
    <property type="entry name" value="ACRIFLAVINRP"/>
</dbReference>
<dbReference type="GO" id="GO:0042910">
    <property type="term" value="F:xenobiotic transmembrane transporter activity"/>
    <property type="evidence" value="ECO:0007669"/>
    <property type="project" value="TreeGrafter"/>
</dbReference>
<dbReference type="EMBL" id="BJTG01000006">
    <property type="protein sequence ID" value="GEJ58117.1"/>
    <property type="molecule type" value="Genomic_DNA"/>
</dbReference>
<accession>A0A7I9VQ68</accession>
<dbReference type="Proteomes" id="UP000503640">
    <property type="component" value="Unassembled WGS sequence"/>
</dbReference>
<dbReference type="PANTHER" id="PTHR32063:SF0">
    <property type="entry name" value="SWARMING MOTILITY PROTEIN SWRC"/>
    <property type="match status" value="1"/>
</dbReference>
<gene>
    <name evidence="9" type="primary">nolG</name>
    <name evidence="9" type="ORF">AMYX_28580</name>
</gene>
<evidence type="ECO:0000256" key="2">
    <source>
        <dbReference type="ARBA" id="ARBA00022448"/>
    </source>
</evidence>
<keyword evidence="5 8" id="KW-0812">Transmembrane</keyword>
<feature type="transmembrane region" description="Helical" evidence="8">
    <location>
        <begin position="901"/>
        <end position="924"/>
    </location>
</feature>
<evidence type="ECO:0000313" key="10">
    <source>
        <dbReference type="Proteomes" id="UP000503640"/>
    </source>
</evidence>
<dbReference type="SUPFAM" id="SSF82693">
    <property type="entry name" value="Multidrug efflux transporter AcrB pore domain, PN1, PN2, PC1 and PC2 subdomains"/>
    <property type="match status" value="3"/>
</dbReference>
<evidence type="ECO:0000256" key="6">
    <source>
        <dbReference type="ARBA" id="ARBA00022989"/>
    </source>
</evidence>
<dbReference type="FunFam" id="1.20.1640.10:FF:000001">
    <property type="entry name" value="Efflux pump membrane transporter"/>
    <property type="match status" value="1"/>
</dbReference>
<keyword evidence="7 8" id="KW-0472">Membrane</keyword>
<keyword evidence="6 8" id="KW-1133">Transmembrane helix</keyword>
<keyword evidence="3" id="KW-1003">Cell membrane</keyword>